<dbReference type="KEGG" id="cthi:THC_0784"/>
<keyword evidence="4 5" id="KW-0131">Cell cycle</keyword>
<protein>
    <recommendedName>
        <fullName evidence="5 6">Cell division protein FtsA</fullName>
    </recommendedName>
</protein>
<evidence type="ECO:0000256" key="5">
    <source>
        <dbReference type="HAMAP-Rule" id="MF_02033"/>
    </source>
</evidence>
<name>A0A0U5AGR2_9BACT</name>
<dbReference type="InterPro" id="IPR043129">
    <property type="entry name" value="ATPase_NBD"/>
</dbReference>
<reference evidence="8 9" key="1">
    <citation type="journal article" date="2016" name="Int. J. Syst. Evol. Microbiol.">
        <title>Caldimicrobium thiodismutans sp. nov., a sulfur-disproportionating bacterium isolated from a hot spring, and emended description of the genus Caldimicrobium.</title>
        <authorList>
            <person name="Kojima H."/>
            <person name="Umezawa K."/>
            <person name="Fukui M."/>
        </authorList>
    </citation>
    <scope>NUCLEOTIDE SEQUENCE [LARGE SCALE GENOMIC DNA]</scope>
    <source>
        <strain evidence="8 9">TF1</strain>
    </source>
</reference>
<evidence type="ECO:0000256" key="4">
    <source>
        <dbReference type="ARBA" id="ARBA00023306"/>
    </source>
</evidence>
<dbReference type="PANTHER" id="PTHR32432">
    <property type="entry name" value="CELL DIVISION PROTEIN FTSA-RELATED"/>
    <property type="match status" value="1"/>
</dbReference>
<dbReference type="GO" id="GO:0032153">
    <property type="term" value="C:cell division site"/>
    <property type="evidence" value="ECO:0007669"/>
    <property type="project" value="UniProtKB-UniRule"/>
</dbReference>
<dbReference type="Gene3D" id="3.30.1490.110">
    <property type="match status" value="1"/>
</dbReference>
<dbReference type="OrthoDB" id="9810567at2"/>
<keyword evidence="1 5" id="KW-1003">Cell membrane</keyword>
<dbReference type="Gene3D" id="3.30.420.40">
    <property type="match status" value="1"/>
</dbReference>
<dbReference type="AlphaFoldDB" id="A0A0U5AGR2"/>
<gene>
    <name evidence="5" type="primary">ftsA</name>
    <name evidence="8" type="ORF">THC_0784</name>
</gene>
<dbReference type="PANTHER" id="PTHR32432:SF4">
    <property type="entry name" value="CELL DIVISION PROTEIN FTSA"/>
    <property type="match status" value="1"/>
</dbReference>
<dbReference type="InterPro" id="IPR020823">
    <property type="entry name" value="Cell_div_FtsA"/>
</dbReference>
<evidence type="ECO:0000259" key="7">
    <source>
        <dbReference type="SMART" id="SM00842"/>
    </source>
</evidence>
<dbReference type="SMART" id="SM00842">
    <property type="entry name" value="FtsA"/>
    <property type="match status" value="1"/>
</dbReference>
<evidence type="ECO:0000313" key="9">
    <source>
        <dbReference type="Proteomes" id="UP000068196"/>
    </source>
</evidence>
<comment type="function">
    <text evidence="5 6">Cell division protein that is involved in the assembly of the Z ring. May serve as a membrane anchor for the Z ring.</text>
</comment>
<dbReference type="InterPro" id="IPR050696">
    <property type="entry name" value="FtsA/MreB"/>
</dbReference>
<dbReference type="RefSeq" id="WP_082706273.1">
    <property type="nucleotide sequence ID" value="NZ_AP014945.1"/>
</dbReference>
<dbReference type="NCBIfam" id="TIGR01174">
    <property type="entry name" value="ftsA"/>
    <property type="match status" value="1"/>
</dbReference>
<dbReference type="GO" id="GO:0009898">
    <property type="term" value="C:cytoplasmic side of plasma membrane"/>
    <property type="evidence" value="ECO:0007669"/>
    <property type="project" value="UniProtKB-UniRule"/>
</dbReference>
<dbReference type="PATRIC" id="fig|1653476.3.peg.814"/>
<dbReference type="EMBL" id="AP014945">
    <property type="protein sequence ID" value="BAU23175.1"/>
    <property type="molecule type" value="Genomic_DNA"/>
</dbReference>
<comment type="subcellular location">
    <subcellularLocation>
        <location evidence="5">Cell membrane</location>
        <topology evidence="5">Peripheral membrane protein</topology>
        <orientation evidence="5">Cytoplasmic side</orientation>
    </subcellularLocation>
    <text evidence="5">Localizes to the Z ring in an FtsZ-dependent manner. Targeted to the membrane through a conserved C-terminal amphipathic helix.</text>
</comment>
<dbReference type="GO" id="GO:0043093">
    <property type="term" value="P:FtsZ-dependent cytokinesis"/>
    <property type="evidence" value="ECO:0007669"/>
    <property type="project" value="UniProtKB-UniRule"/>
</dbReference>
<dbReference type="Pfam" id="PF14450">
    <property type="entry name" value="FtsA"/>
    <property type="match status" value="1"/>
</dbReference>
<sequence>MKKGGGILVVDVGTTKICALVGEEREGKLWVTGMGVVPSLGLKRGSIINIEEASQSIRNAIEKAVTQAKLEPDYIFTGIAGSHIKTQSNMGVVALKEKEVTPQDVEEVLASAQAIDLPQDRILLHVIPQEFVVDQTRGIVHPVGMMGVRLEAHVQLITAQRSYVQNLLRCFENLNLDVDGVIFQGLASAEAVLTPEEKELGVLLIDFGGGTSDIVIYKENVLRYVASVPVGGELLTGDLAVCLRTTRTEAEKIKIERGVCLRELVDEEDVIEVAGIGQRPGRKISKKILAEILEERVKELLVLIEAEIKNFPKTFLTSGVVLTGGSSLLPGLLYLADQILDLPARVGYPERLPGLTEEISHPQFATAVGMLMYVYQNHYQGLEKPSQKEGGLMEKIKKLLKI</sequence>
<keyword evidence="3 5" id="KW-0472">Membrane</keyword>
<dbReference type="HAMAP" id="MF_02033">
    <property type="entry name" value="FtsA"/>
    <property type="match status" value="1"/>
</dbReference>
<dbReference type="FunFam" id="3.30.1490.110:FF:000001">
    <property type="entry name" value="Cell division protein FtsA"/>
    <property type="match status" value="1"/>
</dbReference>
<evidence type="ECO:0000313" key="8">
    <source>
        <dbReference type="EMBL" id="BAU23175.1"/>
    </source>
</evidence>
<organism evidence="8 9">
    <name type="scientific">Caldimicrobium thiodismutans</name>
    <dbReference type="NCBI Taxonomy" id="1653476"/>
    <lineage>
        <taxon>Bacteria</taxon>
        <taxon>Pseudomonadati</taxon>
        <taxon>Thermodesulfobacteriota</taxon>
        <taxon>Thermodesulfobacteria</taxon>
        <taxon>Thermodesulfobacteriales</taxon>
        <taxon>Thermodesulfobacteriaceae</taxon>
        <taxon>Caldimicrobium</taxon>
    </lineage>
</organism>
<evidence type="ECO:0000256" key="1">
    <source>
        <dbReference type="ARBA" id="ARBA00022475"/>
    </source>
</evidence>
<dbReference type="InterPro" id="IPR003494">
    <property type="entry name" value="SHS2_FtsA"/>
</dbReference>
<evidence type="ECO:0000256" key="2">
    <source>
        <dbReference type="ARBA" id="ARBA00022618"/>
    </source>
</evidence>
<evidence type="ECO:0000256" key="3">
    <source>
        <dbReference type="ARBA" id="ARBA00023136"/>
    </source>
</evidence>
<dbReference type="STRING" id="1653476.THC_0784"/>
<accession>A0A0U5AGR2</accession>
<dbReference type="CDD" id="cd24048">
    <property type="entry name" value="ASKHA_NBD_FtsA"/>
    <property type="match status" value="1"/>
</dbReference>
<reference evidence="9" key="2">
    <citation type="journal article" date="2016" name="Int. J. Syst. Evol. Microbiol.">
        <title>Caldimicrobium thiodismutans sp. nov., a sulfur-disproportionating bacterium isolated from a hot spring.</title>
        <authorList>
            <person name="Kojima H."/>
            <person name="Umezawa K."/>
            <person name="Fukui M."/>
        </authorList>
    </citation>
    <scope>NUCLEOTIDE SEQUENCE [LARGE SCALE GENOMIC DNA]</scope>
    <source>
        <strain evidence="9">TF1</strain>
    </source>
</reference>
<feature type="domain" description="SHS2" evidence="7">
    <location>
        <begin position="7"/>
        <end position="192"/>
    </location>
</feature>
<evidence type="ECO:0000256" key="6">
    <source>
        <dbReference type="PIRNR" id="PIRNR003101"/>
    </source>
</evidence>
<dbReference type="Pfam" id="PF02491">
    <property type="entry name" value="SHS2_FTSA"/>
    <property type="match status" value="1"/>
</dbReference>
<dbReference type="PIRSF" id="PIRSF003101">
    <property type="entry name" value="FtsA"/>
    <property type="match status" value="1"/>
</dbReference>
<keyword evidence="2 5" id="KW-0132">Cell division</keyword>
<dbReference type="SUPFAM" id="SSF53067">
    <property type="entry name" value="Actin-like ATPase domain"/>
    <property type="match status" value="2"/>
</dbReference>
<comment type="similarity">
    <text evidence="5 6">Belongs to the FtsA/MreB family.</text>
</comment>
<comment type="subunit">
    <text evidence="5">Self-interacts. Interacts with FtsZ.</text>
</comment>
<keyword evidence="9" id="KW-1185">Reference proteome</keyword>
<dbReference type="Proteomes" id="UP000068196">
    <property type="component" value="Chromosome"/>
</dbReference>
<proteinExistence type="inferred from homology"/>